<keyword evidence="4" id="KW-1185">Reference proteome</keyword>
<sequence length="249" mass="25255">MSVQLEICVESPAGVAAAIAGGADRIELCAALDVGGLTPSTGLLAACREAAGDSGIPIFAMVRPRPGDFAYDAAEAALARREAMALIDAGADGLVFGACAGGAIDENTAISWISAVRDHAGQPLPCTFHRAIDLADDLPAAAERVAAMGYDRILSSGGAIRAIDGVDTLAAMIARVGDRITIMAGSGVSAATVPALTAAGVRAFHGSASRPSGRLDDRVRDLGFAASPRRVTDTELVAELREALSMTIL</sequence>
<evidence type="ECO:0000256" key="1">
    <source>
        <dbReference type="ARBA" id="ARBA00007768"/>
    </source>
</evidence>
<gene>
    <name evidence="2" type="primary">cutC</name>
    <name evidence="3" type="ORF">ACFSC3_19705</name>
</gene>
<name>A0ABW4NIH2_9SPHN</name>
<accession>A0ABW4NIH2</accession>
<dbReference type="HAMAP" id="MF_00795">
    <property type="entry name" value="CutC"/>
    <property type="match status" value="1"/>
</dbReference>
<dbReference type="EMBL" id="JBHUFC010000025">
    <property type="protein sequence ID" value="MFD1789787.1"/>
    <property type="molecule type" value="Genomic_DNA"/>
</dbReference>
<reference evidence="4" key="1">
    <citation type="journal article" date="2019" name="Int. J. Syst. Evol. Microbiol.">
        <title>The Global Catalogue of Microorganisms (GCM) 10K type strain sequencing project: providing services to taxonomists for standard genome sequencing and annotation.</title>
        <authorList>
            <consortium name="The Broad Institute Genomics Platform"/>
            <consortium name="The Broad Institute Genome Sequencing Center for Infectious Disease"/>
            <person name="Wu L."/>
            <person name="Ma J."/>
        </authorList>
    </citation>
    <scope>NUCLEOTIDE SEQUENCE [LARGE SCALE GENOMIC DNA]</scope>
    <source>
        <strain evidence="4">Q85</strain>
    </source>
</reference>
<evidence type="ECO:0000256" key="2">
    <source>
        <dbReference type="HAMAP-Rule" id="MF_00795"/>
    </source>
</evidence>
<dbReference type="RefSeq" id="WP_380942020.1">
    <property type="nucleotide sequence ID" value="NZ_JBHUFC010000025.1"/>
</dbReference>
<evidence type="ECO:0000313" key="4">
    <source>
        <dbReference type="Proteomes" id="UP001597283"/>
    </source>
</evidence>
<dbReference type="InterPro" id="IPR036822">
    <property type="entry name" value="CutC-like_dom_sf"/>
</dbReference>
<organism evidence="3 4">
    <name type="scientific">Sphingomonas floccifaciens</name>
    <dbReference type="NCBI Taxonomy" id="1844115"/>
    <lineage>
        <taxon>Bacteria</taxon>
        <taxon>Pseudomonadati</taxon>
        <taxon>Pseudomonadota</taxon>
        <taxon>Alphaproteobacteria</taxon>
        <taxon>Sphingomonadales</taxon>
        <taxon>Sphingomonadaceae</taxon>
        <taxon>Sphingomonas</taxon>
    </lineage>
</organism>
<dbReference type="PANTHER" id="PTHR12598:SF0">
    <property type="entry name" value="COPPER HOMEOSTASIS PROTEIN CUTC HOMOLOG"/>
    <property type="match status" value="1"/>
</dbReference>
<evidence type="ECO:0000313" key="3">
    <source>
        <dbReference type="EMBL" id="MFD1789787.1"/>
    </source>
</evidence>
<dbReference type="Pfam" id="PF03932">
    <property type="entry name" value="CutC"/>
    <property type="match status" value="1"/>
</dbReference>
<comment type="caution">
    <text evidence="2">Once thought to be involved in copper homeostasis, experiments in E.coli have shown this is not the case.</text>
</comment>
<comment type="subcellular location">
    <subcellularLocation>
        <location evidence="2">Cytoplasm</location>
    </subcellularLocation>
</comment>
<dbReference type="PANTHER" id="PTHR12598">
    <property type="entry name" value="COPPER HOMEOSTASIS PROTEIN CUTC"/>
    <property type="match status" value="1"/>
</dbReference>
<protein>
    <recommendedName>
        <fullName evidence="2">PF03932 family protein CutC</fullName>
    </recommendedName>
</protein>
<dbReference type="SUPFAM" id="SSF110395">
    <property type="entry name" value="CutC-like"/>
    <property type="match status" value="1"/>
</dbReference>
<keyword evidence="2" id="KW-0963">Cytoplasm</keyword>
<proteinExistence type="inferred from homology"/>
<dbReference type="Gene3D" id="3.20.20.380">
    <property type="entry name" value="Copper homeostasis (CutC) domain"/>
    <property type="match status" value="1"/>
</dbReference>
<dbReference type="Proteomes" id="UP001597283">
    <property type="component" value="Unassembled WGS sequence"/>
</dbReference>
<dbReference type="InterPro" id="IPR005627">
    <property type="entry name" value="CutC-like"/>
</dbReference>
<comment type="similarity">
    <text evidence="1 2">Belongs to the CutC family.</text>
</comment>
<comment type="caution">
    <text evidence="3">The sequence shown here is derived from an EMBL/GenBank/DDBJ whole genome shotgun (WGS) entry which is preliminary data.</text>
</comment>